<feature type="region of interest" description="Disordered" evidence="1">
    <location>
        <begin position="1"/>
        <end position="210"/>
    </location>
</feature>
<name>A0ABM5E587_VICPA</name>
<feature type="compositionally biased region" description="Pro residues" evidence="1">
    <location>
        <begin position="106"/>
        <end position="125"/>
    </location>
</feature>
<reference evidence="3" key="1">
    <citation type="submission" date="2025-08" db="UniProtKB">
        <authorList>
            <consortium name="RefSeq"/>
        </authorList>
    </citation>
    <scope>IDENTIFICATION</scope>
</reference>
<evidence type="ECO:0008006" key="4">
    <source>
        <dbReference type="Google" id="ProtNLM"/>
    </source>
</evidence>
<keyword evidence="2" id="KW-1185">Reference proteome</keyword>
<evidence type="ECO:0000256" key="1">
    <source>
        <dbReference type="SAM" id="MobiDB-lite"/>
    </source>
</evidence>
<feature type="compositionally biased region" description="Low complexity" evidence="1">
    <location>
        <begin position="142"/>
        <end position="153"/>
    </location>
</feature>
<dbReference type="Proteomes" id="UP001652581">
    <property type="component" value="Chromosome 11"/>
</dbReference>
<feature type="compositionally biased region" description="Low complexity" evidence="1">
    <location>
        <begin position="29"/>
        <end position="46"/>
    </location>
</feature>
<evidence type="ECO:0000313" key="3">
    <source>
        <dbReference type="RefSeq" id="XP_072828311.1"/>
    </source>
</evidence>
<dbReference type="GeneID" id="140699555"/>
<protein>
    <recommendedName>
        <fullName evidence="4">Basic proline-rich protein-like</fullName>
    </recommendedName>
</protein>
<evidence type="ECO:0000313" key="2">
    <source>
        <dbReference type="Proteomes" id="UP001652581"/>
    </source>
</evidence>
<proteinExistence type="predicted"/>
<sequence length="347" mass="36580">MYAWGVPAGEGAEDPPPPLPSLERGRMHGAAGPPARSASAPVVPSLRRPPPPPTGSVEKGLRARSRGAGPREAAAPAAGVAAGAAAAGTAARRGPRPGCPQVSGLPPGPRPPEPCAAAAPAPPAPRTGLRRTAGRPAHRPQPRLALSPVAAPLRRPPAPPRRGHGPAGPARPQGTAAAGPRRPHAGPTTLRAGLRRFPRQRLGESCTDSARDAAGTIQATMAARGKMCQQGAGMRTAWCGASRETDWRCLWQIWCLPSWEATPPTCTHSWAPIELWPLPRRCLTFYSKGAARIHVKSGNSHETWPHMKRIPGDHLREAGLLLARVDLECGQQIQKRLPCDLEEPSRD</sequence>
<dbReference type="RefSeq" id="XP_072828311.1">
    <property type="nucleotide sequence ID" value="XM_072972210.1"/>
</dbReference>
<gene>
    <name evidence="3" type="primary">LOC140699555</name>
</gene>
<feature type="compositionally biased region" description="Low complexity" evidence="1">
    <location>
        <begin position="66"/>
        <end position="92"/>
    </location>
</feature>
<accession>A0ABM5E587</accession>
<feature type="compositionally biased region" description="Low complexity" evidence="1">
    <location>
        <begin position="167"/>
        <end position="188"/>
    </location>
</feature>
<feature type="compositionally biased region" description="Basic residues" evidence="1">
    <location>
        <begin position="128"/>
        <end position="141"/>
    </location>
</feature>
<organism evidence="2 3">
    <name type="scientific">Vicugna pacos</name>
    <name type="common">Alpaca</name>
    <name type="synonym">Lama pacos</name>
    <dbReference type="NCBI Taxonomy" id="30538"/>
    <lineage>
        <taxon>Eukaryota</taxon>
        <taxon>Metazoa</taxon>
        <taxon>Chordata</taxon>
        <taxon>Craniata</taxon>
        <taxon>Vertebrata</taxon>
        <taxon>Euteleostomi</taxon>
        <taxon>Mammalia</taxon>
        <taxon>Eutheria</taxon>
        <taxon>Laurasiatheria</taxon>
        <taxon>Artiodactyla</taxon>
        <taxon>Tylopoda</taxon>
        <taxon>Camelidae</taxon>
        <taxon>Vicugna</taxon>
    </lineage>
</organism>